<dbReference type="PROSITE" id="PS01124">
    <property type="entry name" value="HTH_ARAC_FAMILY_2"/>
    <property type="match status" value="1"/>
</dbReference>
<dbReference type="InterPro" id="IPR052158">
    <property type="entry name" value="INH-QAR"/>
</dbReference>
<dbReference type="AlphaFoldDB" id="A0A5E4UA79"/>
<organism evidence="4 5">
    <name type="scientific">Pandoraea terrae</name>
    <dbReference type="NCBI Taxonomy" id="1537710"/>
    <lineage>
        <taxon>Bacteria</taxon>
        <taxon>Pseudomonadati</taxon>
        <taxon>Pseudomonadota</taxon>
        <taxon>Betaproteobacteria</taxon>
        <taxon>Burkholderiales</taxon>
        <taxon>Burkholderiaceae</taxon>
        <taxon>Pandoraea</taxon>
    </lineage>
</organism>
<accession>A0A5E4UA79</accession>
<dbReference type="SMART" id="SM00342">
    <property type="entry name" value="HTH_ARAC"/>
    <property type="match status" value="1"/>
</dbReference>
<evidence type="ECO:0000313" key="5">
    <source>
        <dbReference type="Proteomes" id="UP000414233"/>
    </source>
</evidence>
<dbReference type="SUPFAM" id="SSF46689">
    <property type="entry name" value="Homeodomain-like"/>
    <property type="match status" value="2"/>
</dbReference>
<dbReference type="EMBL" id="CABPRZ010000006">
    <property type="protein sequence ID" value="VVD96543.1"/>
    <property type="molecule type" value="Genomic_DNA"/>
</dbReference>
<dbReference type="Proteomes" id="UP000414233">
    <property type="component" value="Unassembled WGS sequence"/>
</dbReference>
<dbReference type="Gene3D" id="1.10.10.60">
    <property type="entry name" value="Homeodomain-like"/>
    <property type="match status" value="1"/>
</dbReference>
<feature type="domain" description="HTH araC/xylS-type" evidence="3">
    <location>
        <begin position="121"/>
        <end position="219"/>
    </location>
</feature>
<evidence type="ECO:0000313" key="4">
    <source>
        <dbReference type="EMBL" id="VVD96543.1"/>
    </source>
</evidence>
<name>A0A5E4UA79_9BURK</name>
<dbReference type="InterPro" id="IPR018060">
    <property type="entry name" value="HTH_AraC"/>
</dbReference>
<dbReference type="InterPro" id="IPR029062">
    <property type="entry name" value="Class_I_gatase-like"/>
</dbReference>
<dbReference type="InterPro" id="IPR009057">
    <property type="entry name" value="Homeodomain-like_sf"/>
</dbReference>
<dbReference type="Pfam" id="PF12833">
    <property type="entry name" value="HTH_18"/>
    <property type="match status" value="1"/>
</dbReference>
<dbReference type="Pfam" id="PF01965">
    <property type="entry name" value="DJ-1_PfpI"/>
    <property type="match status" value="1"/>
</dbReference>
<keyword evidence="1" id="KW-0805">Transcription regulation</keyword>
<dbReference type="PANTHER" id="PTHR43130">
    <property type="entry name" value="ARAC-FAMILY TRANSCRIPTIONAL REGULATOR"/>
    <property type="match status" value="1"/>
</dbReference>
<evidence type="ECO:0000256" key="1">
    <source>
        <dbReference type="ARBA" id="ARBA00023015"/>
    </source>
</evidence>
<gene>
    <name evidence="4" type="ORF">PTE30175_01835</name>
</gene>
<dbReference type="PANTHER" id="PTHR43130:SF3">
    <property type="entry name" value="HTH-TYPE TRANSCRIPTIONAL REGULATOR RV1931C"/>
    <property type="match status" value="1"/>
</dbReference>
<dbReference type="Gene3D" id="3.40.50.880">
    <property type="match status" value="1"/>
</dbReference>
<keyword evidence="2" id="KW-0804">Transcription</keyword>
<dbReference type="GO" id="GO:0043565">
    <property type="term" value="F:sequence-specific DNA binding"/>
    <property type="evidence" value="ECO:0007669"/>
    <property type="project" value="InterPro"/>
</dbReference>
<dbReference type="SUPFAM" id="SSF52317">
    <property type="entry name" value="Class I glutamine amidotransferase-like"/>
    <property type="match status" value="1"/>
</dbReference>
<proteinExistence type="predicted"/>
<dbReference type="InterPro" id="IPR002818">
    <property type="entry name" value="DJ-1/PfpI"/>
</dbReference>
<dbReference type="GO" id="GO:0003700">
    <property type="term" value="F:DNA-binding transcription factor activity"/>
    <property type="evidence" value="ECO:0007669"/>
    <property type="project" value="InterPro"/>
</dbReference>
<evidence type="ECO:0000256" key="2">
    <source>
        <dbReference type="ARBA" id="ARBA00023163"/>
    </source>
</evidence>
<reference evidence="4 5" key="1">
    <citation type="submission" date="2019-08" db="EMBL/GenBank/DDBJ databases">
        <authorList>
            <person name="Peeters C."/>
        </authorList>
    </citation>
    <scope>NUCLEOTIDE SEQUENCE [LARGE SCALE GENOMIC DNA]</scope>
    <source>
        <strain evidence="4 5">LMG 30175</strain>
    </source>
</reference>
<sequence>MAPRLNRLVSLCSGSFFLDEAGLLDGKRATTHWSVSERLSRRYPGITVAPDAIFIKEGAIWTSAGVTAAIDLALALVEEDLGRDLALAVARDLVVYLKRPGGQSQFSMHLASQMTNHPTIRGVQDWILQHLTDKLATPDLAKHASMSTRNFTRMFSAATGYSPAAFIEVARFELAQRLLGDAELPLKSIAASCGFTSDDQLRRMFQRRLGITPRAYRERFSTTGVGAAQPVPLTPGT</sequence>
<evidence type="ECO:0000259" key="3">
    <source>
        <dbReference type="PROSITE" id="PS01124"/>
    </source>
</evidence>
<protein>
    <submittedName>
        <fullName evidence="4">AraC family transcriptional regulator</fullName>
    </submittedName>
</protein>
<keyword evidence="5" id="KW-1185">Reference proteome</keyword>